<evidence type="ECO:0000256" key="1">
    <source>
        <dbReference type="ARBA" id="ARBA00004141"/>
    </source>
</evidence>
<feature type="transmembrane region" description="Helical" evidence="8">
    <location>
        <begin position="412"/>
        <end position="431"/>
    </location>
</feature>
<proteinExistence type="inferred from homology"/>
<comment type="subcellular location">
    <subcellularLocation>
        <location evidence="1">Membrane</location>
        <topology evidence="1">Multi-pass membrane protein</topology>
    </subcellularLocation>
</comment>
<keyword evidence="4 8" id="KW-0812">Transmembrane</keyword>
<dbReference type="InterPro" id="IPR039309">
    <property type="entry name" value="BT1"/>
</dbReference>
<dbReference type="OrthoDB" id="754047at2759"/>
<dbReference type="InterPro" id="IPR036259">
    <property type="entry name" value="MFS_trans_sf"/>
</dbReference>
<gene>
    <name evidence="9" type="ORF">TrLO_g9900</name>
</gene>
<evidence type="ECO:0000256" key="7">
    <source>
        <dbReference type="SAM" id="MobiDB-lite"/>
    </source>
</evidence>
<dbReference type="EMBL" id="BRXW01000148">
    <property type="protein sequence ID" value="GMI10411.1"/>
    <property type="molecule type" value="Genomic_DNA"/>
</dbReference>
<evidence type="ECO:0000256" key="4">
    <source>
        <dbReference type="ARBA" id="ARBA00022692"/>
    </source>
</evidence>
<protein>
    <submittedName>
        <fullName evidence="9">Uncharacterized protein</fullName>
    </submittedName>
</protein>
<keyword evidence="6 8" id="KW-0472">Membrane</keyword>
<feature type="transmembrane region" description="Helical" evidence="8">
    <location>
        <begin position="199"/>
        <end position="218"/>
    </location>
</feature>
<keyword evidence="10" id="KW-1185">Reference proteome</keyword>
<feature type="transmembrane region" description="Helical" evidence="8">
    <location>
        <begin position="224"/>
        <end position="251"/>
    </location>
</feature>
<feature type="transmembrane region" description="Helical" evidence="8">
    <location>
        <begin position="309"/>
        <end position="329"/>
    </location>
</feature>
<accession>A0A9W7FE20</accession>
<feature type="transmembrane region" description="Helical" evidence="8">
    <location>
        <begin position="62"/>
        <end position="87"/>
    </location>
</feature>
<dbReference type="PANTHER" id="PTHR31585:SF5">
    <property type="entry name" value="RNA-BINDING S4 DOMAIN-CONTAINING PROTEIN"/>
    <property type="match status" value="1"/>
</dbReference>
<evidence type="ECO:0000256" key="2">
    <source>
        <dbReference type="ARBA" id="ARBA00007015"/>
    </source>
</evidence>
<keyword evidence="5 8" id="KW-1133">Transmembrane helix</keyword>
<feature type="region of interest" description="Disordered" evidence="7">
    <location>
        <begin position="1"/>
        <end position="47"/>
    </location>
</feature>
<dbReference type="AlphaFoldDB" id="A0A9W7FE20"/>
<dbReference type="Pfam" id="PF03092">
    <property type="entry name" value="BT1"/>
    <property type="match status" value="1"/>
</dbReference>
<dbReference type="GO" id="GO:0016020">
    <property type="term" value="C:membrane"/>
    <property type="evidence" value="ECO:0007669"/>
    <property type="project" value="UniProtKB-SubCell"/>
</dbReference>
<dbReference type="PANTHER" id="PTHR31585">
    <property type="entry name" value="FOLATE-BIOPTERIN TRANSPORTER 1, CHLOROPLASTIC"/>
    <property type="match status" value="1"/>
</dbReference>
<feature type="transmembrane region" description="Helical" evidence="8">
    <location>
        <begin position="381"/>
        <end position="400"/>
    </location>
</feature>
<evidence type="ECO:0000313" key="9">
    <source>
        <dbReference type="EMBL" id="GMI10411.1"/>
    </source>
</evidence>
<feature type="transmembrane region" description="Helical" evidence="8">
    <location>
        <begin position="341"/>
        <end position="361"/>
    </location>
</feature>
<feature type="compositionally biased region" description="Polar residues" evidence="7">
    <location>
        <begin position="17"/>
        <end position="42"/>
    </location>
</feature>
<sequence length="554" mass="61382">MPSHANVSHASSPSSSETAPLINTSSSNSYSHLPQTNPNSSKSRTKTHLPPWTKSLYSKSNFAILASYLCVGFTASFIATPLSVYLVQELSAQPEEQNTITMLMTVPWSFKLCYGFLSDTYSLFGYRRKSYLLLGYILYAASMSCLAYIGNPNVLELAFFLFIGTTGIIMSDVSADTIVVERSKYEPEHKKGSAQATCYSVRFFGGILGALAGCTLYNRQTWGWGLTFSQVCSVCAALPLAILMPSIPFLYELEGETKAVKDQIHDIWDMVQLKAVWKPMTFIYCYNVLQTPNVAWNSYLQLTLKFPAWFIGFVALVGSMMTFLGIVCYKKYFFRSSWRSIYVISSVLTTLFSCMQLILIFQWNTYVGISNYPFAMGDDVLQQFLGGIQFLPSCIMYMTLCPKGSEGATYSMLTTFGNIALVVAAAVSNYLGKIWDCSNEALEDHELGGLWRLALLTSILPLFPLVLLNLLPSSQKEQKKLQKNPERSKLGGCIFLVVLFTSLLSVIINAVQILLAANTARIQATASSPSGEDSGGHYYDVHLHMGSGMLQKFS</sequence>
<keyword evidence="3" id="KW-0813">Transport</keyword>
<organism evidence="9 10">
    <name type="scientific">Triparma laevis f. longispina</name>
    <dbReference type="NCBI Taxonomy" id="1714387"/>
    <lineage>
        <taxon>Eukaryota</taxon>
        <taxon>Sar</taxon>
        <taxon>Stramenopiles</taxon>
        <taxon>Ochrophyta</taxon>
        <taxon>Bolidophyceae</taxon>
        <taxon>Parmales</taxon>
        <taxon>Triparmaceae</taxon>
        <taxon>Triparma</taxon>
    </lineage>
</organism>
<evidence type="ECO:0000256" key="6">
    <source>
        <dbReference type="ARBA" id="ARBA00023136"/>
    </source>
</evidence>
<name>A0A9W7FE20_9STRA</name>
<comment type="caution">
    <text evidence="9">The sequence shown here is derived from an EMBL/GenBank/DDBJ whole genome shotgun (WGS) entry which is preliminary data.</text>
</comment>
<evidence type="ECO:0000313" key="10">
    <source>
        <dbReference type="Proteomes" id="UP001165122"/>
    </source>
</evidence>
<reference evidence="10" key="1">
    <citation type="journal article" date="2023" name="Commun. Biol.">
        <title>Genome analysis of Parmales, the sister group of diatoms, reveals the evolutionary specialization of diatoms from phago-mixotrophs to photoautotrophs.</title>
        <authorList>
            <person name="Ban H."/>
            <person name="Sato S."/>
            <person name="Yoshikawa S."/>
            <person name="Yamada K."/>
            <person name="Nakamura Y."/>
            <person name="Ichinomiya M."/>
            <person name="Sato N."/>
            <person name="Blanc-Mathieu R."/>
            <person name="Endo H."/>
            <person name="Kuwata A."/>
            <person name="Ogata H."/>
        </authorList>
    </citation>
    <scope>NUCLEOTIDE SEQUENCE [LARGE SCALE GENOMIC DNA]</scope>
    <source>
        <strain evidence="10">NIES 3700</strain>
    </source>
</reference>
<feature type="transmembrane region" description="Helical" evidence="8">
    <location>
        <begin position="492"/>
        <end position="515"/>
    </location>
</feature>
<feature type="transmembrane region" description="Helical" evidence="8">
    <location>
        <begin position="451"/>
        <end position="471"/>
    </location>
</feature>
<feature type="compositionally biased region" description="Low complexity" evidence="7">
    <location>
        <begin position="1"/>
        <end position="16"/>
    </location>
</feature>
<comment type="similarity">
    <text evidence="2">Belongs to the major facilitator superfamily. Folate-biopterin transporter (TC 2.A.71) family.</text>
</comment>
<evidence type="ECO:0000256" key="3">
    <source>
        <dbReference type="ARBA" id="ARBA00022448"/>
    </source>
</evidence>
<dbReference type="Gene3D" id="1.20.1250.20">
    <property type="entry name" value="MFS general substrate transporter like domains"/>
    <property type="match status" value="1"/>
</dbReference>
<feature type="transmembrane region" description="Helical" evidence="8">
    <location>
        <begin position="130"/>
        <end position="151"/>
    </location>
</feature>
<evidence type="ECO:0000256" key="8">
    <source>
        <dbReference type="SAM" id="Phobius"/>
    </source>
</evidence>
<dbReference type="SUPFAM" id="SSF103473">
    <property type="entry name" value="MFS general substrate transporter"/>
    <property type="match status" value="1"/>
</dbReference>
<feature type="transmembrane region" description="Helical" evidence="8">
    <location>
        <begin position="99"/>
        <end position="118"/>
    </location>
</feature>
<dbReference type="Proteomes" id="UP001165122">
    <property type="component" value="Unassembled WGS sequence"/>
</dbReference>
<evidence type="ECO:0000256" key="5">
    <source>
        <dbReference type="ARBA" id="ARBA00022989"/>
    </source>
</evidence>